<dbReference type="InterPro" id="IPR001611">
    <property type="entry name" value="Leu-rich_rpt"/>
</dbReference>
<evidence type="ECO:0000256" key="3">
    <source>
        <dbReference type="ARBA" id="ARBA00022692"/>
    </source>
</evidence>
<feature type="domain" description="TIR" evidence="8">
    <location>
        <begin position="371"/>
        <end position="508"/>
    </location>
</feature>
<dbReference type="Gene3D" id="3.80.10.10">
    <property type="entry name" value="Ribonuclease Inhibitor"/>
    <property type="match status" value="1"/>
</dbReference>
<sequence>MMSANSFGLDNWAINFFIFVRKLTNIKIFDFSYVPLMFKNPIFLDVITRANHTRVEEVQRKLTQKILPITVTLPSKTVQFLRITHVMATMSFREFKLTNSSLRHLELCYFDTKFFPIITVEGFNSLEHLDLSGISSDITIGMGRIPHLIHLKTLILKETNLYNLLQTNTTAFKFCPNIMILDISHNYIWNIKTLGQLDNLRLLNLSHNLLDNVPMVVTKFENIAELDLSHNQFTTIGKKTLDWIDTQRKKLGTFKLYLNDNPFICSCSTTAFLRWIFTTKVKLDNNGNYSCWVAIDSRNHINYTRNIAEDFHNYFVNCDPIVWIKLGISLLVSVLSSLICITLLYNFRWRIIFFFFRNLRRFAEKGLDLTFDYDVYVSYSDDCVGFVKEVQQKIENEWGFKICIEDRDFIVGESIATERATSINKCRHIVFVVSPSTAENEWSRFEIERAKYEKFSQNLQKIVVITKDIALDNIPVEFSIIWKDVLLIQWPVEKDEVQMAWQKLRLWFF</sequence>
<dbReference type="OrthoDB" id="6129533at2759"/>
<keyword evidence="10" id="KW-1185">Reference proteome</keyword>
<dbReference type="Proteomes" id="UP000596742">
    <property type="component" value="Unassembled WGS sequence"/>
</dbReference>
<feature type="transmembrane region" description="Helical" evidence="7">
    <location>
        <begin position="322"/>
        <end position="347"/>
    </location>
</feature>
<organism evidence="9 10">
    <name type="scientific">Mytilus galloprovincialis</name>
    <name type="common">Mediterranean mussel</name>
    <dbReference type="NCBI Taxonomy" id="29158"/>
    <lineage>
        <taxon>Eukaryota</taxon>
        <taxon>Metazoa</taxon>
        <taxon>Spiralia</taxon>
        <taxon>Lophotrochozoa</taxon>
        <taxon>Mollusca</taxon>
        <taxon>Bivalvia</taxon>
        <taxon>Autobranchia</taxon>
        <taxon>Pteriomorphia</taxon>
        <taxon>Mytilida</taxon>
        <taxon>Mytiloidea</taxon>
        <taxon>Mytilidae</taxon>
        <taxon>Mytilinae</taxon>
        <taxon>Mytilus</taxon>
    </lineage>
</organism>
<dbReference type="SMART" id="SM00255">
    <property type="entry name" value="TIR"/>
    <property type="match status" value="1"/>
</dbReference>
<dbReference type="Pfam" id="PF01582">
    <property type="entry name" value="TIR"/>
    <property type="match status" value="1"/>
</dbReference>
<dbReference type="InterPro" id="IPR035897">
    <property type="entry name" value="Toll_tir_struct_dom_sf"/>
</dbReference>
<evidence type="ECO:0000313" key="10">
    <source>
        <dbReference type="Proteomes" id="UP000596742"/>
    </source>
</evidence>
<evidence type="ECO:0000256" key="6">
    <source>
        <dbReference type="ARBA" id="ARBA00023136"/>
    </source>
</evidence>
<dbReference type="AlphaFoldDB" id="A0A8B6BEQ6"/>
<evidence type="ECO:0000256" key="2">
    <source>
        <dbReference type="ARBA" id="ARBA00009634"/>
    </source>
</evidence>
<accession>A0A8B6BEQ6</accession>
<keyword evidence="6 7" id="KW-0472">Membrane</keyword>
<dbReference type="PANTHER" id="PTHR24365:SF541">
    <property type="entry name" value="PROTEIN TOLL-RELATED"/>
    <property type="match status" value="1"/>
</dbReference>
<gene>
    <name evidence="9" type="ORF">MGAL_10B006509</name>
</gene>
<evidence type="ECO:0000256" key="1">
    <source>
        <dbReference type="ARBA" id="ARBA00004167"/>
    </source>
</evidence>
<dbReference type="GO" id="GO:0005886">
    <property type="term" value="C:plasma membrane"/>
    <property type="evidence" value="ECO:0007669"/>
    <property type="project" value="TreeGrafter"/>
</dbReference>
<keyword evidence="5 7" id="KW-1133">Transmembrane helix</keyword>
<comment type="subcellular location">
    <subcellularLocation>
        <location evidence="1">Membrane</location>
        <topology evidence="1">Single-pass membrane protein</topology>
    </subcellularLocation>
</comment>
<dbReference type="EMBL" id="UYJE01000010">
    <property type="protein sequence ID" value="VDH89161.1"/>
    <property type="molecule type" value="Genomic_DNA"/>
</dbReference>
<dbReference type="SUPFAM" id="SSF52058">
    <property type="entry name" value="L domain-like"/>
    <property type="match status" value="1"/>
</dbReference>
<comment type="similarity">
    <text evidence="2">Belongs to the Toll-like receptor family.</text>
</comment>
<evidence type="ECO:0000256" key="5">
    <source>
        <dbReference type="ARBA" id="ARBA00022989"/>
    </source>
</evidence>
<reference evidence="9" key="1">
    <citation type="submission" date="2018-11" db="EMBL/GenBank/DDBJ databases">
        <authorList>
            <person name="Alioto T."/>
            <person name="Alioto T."/>
        </authorList>
    </citation>
    <scope>NUCLEOTIDE SEQUENCE</scope>
</reference>
<dbReference type="GO" id="GO:0007165">
    <property type="term" value="P:signal transduction"/>
    <property type="evidence" value="ECO:0007669"/>
    <property type="project" value="InterPro"/>
</dbReference>
<dbReference type="InterPro" id="IPR032675">
    <property type="entry name" value="LRR_dom_sf"/>
</dbReference>
<keyword evidence="3 7" id="KW-0812">Transmembrane</keyword>
<dbReference type="InterPro" id="IPR000157">
    <property type="entry name" value="TIR_dom"/>
</dbReference>
<dbReference type="SUPFAM" id="SSF52200">
    <property type="entry name" value="Toll/Interleukin receptor TIR domain"/>
    <property type="match status" value="1"/>
</dbReference>
<comment type="caution">
    <text evidence="9">The sequence shown here is derived from an EMBL/GenBank/DDBJ whole genome shotgun (WGS) entry which is preliminary data.</text>
</comment>
<dbReference type="PANTHER" id="PTHR24365">
    <property type="entry name" value="TOLL-LIKE RECEPTOR"/>
    <property type="match status" value="1"/>
</dbReference>
<evidence type="ECO:0000259" key="8">
    <source>
        <dbReference type="PROSITE" id="PS50104"/>
    </source>
</evidence>
<evidence type="ECO:0000256" key="4">
    <source>
        <dbReference type="ARBA" id="ARBA00022729"/>
    </source>
</evidence>
<name>A0A8B6BEQ6_MYTGA</name>
<keyword evidence="4" id="KW-0732">Signal</keyword>
<dbReference type="Gene3D" id="3.40.50.10140">
    <property type="entry name" value="Toll/interleukin-1 receptor homology (TIR) domain"/>
    <property type="match status" value="1"/>
</dbReference>
<proteinExistence type="inferred from homology"/>
<evidence type="ECO:0000313" key="9">
    <source>
        <dbReference type="EMBL" id="VDH89161.1"/>
    </source>
</evidence>
<dbReference type="PROSITE" id="PS50104">
    <property type="entry name" value="TIR"/>
    <property type="match status" value="1"/>
</dbReference>
<dbReference type="PRINTS" id="PR01537">
    <property type="entry name" value="INTRLKN1R1F"/>
</dbReference>
<protein>
    <recommendedName>
        <fullName evidence="8">TIR domain-containing protein</fullName>
    </recommendedName>
</protein>
<dbReference type="GO" id="GO:0038023">
    <property type="term" value="F:signaling receptor activity"/>
    <property type="evidence" value="ECO:0007669"/>
    <property type="project" value="TreeGrafter"/>
</dbReference>
<dbReference type="PROSITE" id="PS51450">
    <property type="entry name" value="LRR"/>
    <property type="match status" value="1"/>
</dbReference>
<evidence type="ECO:0000256" key="7">
    <source>
        <dbReference type="SAM" id="Phobius"/>
    </source>
</evidence>